<dbReference type="GO" id="GO:0010008">
    <property type="term" value="C:endosome membrane"/>
    <property type="evidence" value="ECO:0007669"/>
    <property type="project" value="UniProtKB-SubCell"/>
</dbReference>
<evidence type="ECO:0000256" key="5">
    <source>
        <dbReference type="ARBA" id="ARBA00022553"/>
    </source>
</evidence>
<dbReference type="PANTHER" id="PTHR22957">
    <property type="entry name" value="TBC1 DOMAIN FAMILY MEMBER GTPASE-ACTIVATING PROTEIN"/>
    <property type="match status" value="1"/>
</dbReference>
<evidence type="ECO:0000313" key="15">
    <source>
        <dbReference type="Ensembl" id="ENSCAFP00000063113.1"/>
    </source>
</evidence>
<evidence type="ECO:0000256" key="3">
    <source>
        <dbReference type="ARBA" id="ARBA00022448"/>
    </source>
</evidence>
<evidence type="ECO:0000259" key="14">
    <source>
        <dbReference type="PROSITE" id="PS50086"/>
    </source>
</evidence>
<dbReference type="SUPFAM" id="SSF47923">
    <property type="entry name" value="Ypt/Rab-GAP domain of gyp1p"/>
    <property type="match status" value="2"/>
</dbReference>
<comment type="subunit">
    <text evidence="11">Interacts with MAP1LC3A, MAP1LC3B, MAP1LC3C, GABARAP, GABARAPL1, GABARAPL2. Interacts with VPS29 and VPS35; indicative for an association with retromer CSC subcomplex. MAP1LC3A and VPS29 compete for binding to TBC1D5. Interacts with AP2M1; indicative for an association with the AP2 complex. Interacts with ULK1 and ATG13 (phosphorylated); indicative for an association with the activated ULK1-ATG13-FIP200 complex. Interacts with ATG9A; the interactions seems to be restricted to the AP2-clathrin-associated fraction of ATG9A.</text>
</comment>
<feature type="region of interest" description="Disordered" evidence="13">
    <location>
        <begin position="548"/>
        <end position="609"/>
    </location>
</feature>
<reference evidence="15" key="2">
    <citation type="submission" date="2025-08" db="UniProtKB">
        <authorList>
            <consortium name="Ensembl"/>
        </authorList>
    </citation>
    <scope>IDENTIFICATION</scope>
</reference>
<dbReference type="InterPro" id="IPR035969">
    <property type="entry name" value="Rab-GAP_TBC_sf"/>
</dbReference>
<dbReference type="GO" id="GO:0006914">
    <property type="term" value="P:autophagy"/>
    <property type="evidence" value="ECO:0007669"/>
    <property type="project" value="UniProtKB-KW"/>
</dbReference>
<dbReference type="OrthoDB" id="27140at2759"/>
<dbReference type="Ensembl" id="ENSCAFT00000093749.2">
    <property type="protein sequence ID" value="ENSCAFP00000063113.1"/>
    <property type="gene ID" value="ENSCAFG00000005849.6"/>
</dbReference>
<evidence type="ECO:0000256" key="6">
    <source>
        <dbReference type="ARBA" id="ARBA00022753"/>
    </source>
</evidence>
<evidence type="ECO:0000256" key="4">
    <source>
        <dbReference type="ARBA" id="ARBA00022468"/>
    </source>
</evidence>
<dbReference type="Proteomes" id="UP000002254">
    <property type="component" value="Chromosome 23"/>
</dbReference>
<feature type="compositionally biased region" description="Polar residues" evidence="13">
    <location>
        <begin position="710"/>
        <end position="723"/>
    </location>
</feature>
<organism evidence="15 16">
    <name type="scientific">Canis lupus familiaris</name>
    <name type="common">Dog</name>
    <name type="synonym">Canis familiaris</name>
    <dbReference type="NCBI Taxonomy" id="9615"/>
    <lineage>
        <taxon>Eukaryota</taxon>
        <taxon>Metazoa</taxon>
        <taxon>Chordata</taxon>
        <taxon>Craniata</taxon>
        <taxon>Vertebrata</taxon>
        <taxon>Euteleostomi</taxon>
        <taxon>Mammalia</taxon>
        <taxon>Eutheria</taxon>
        <taxon>Laurasiatheria</taxon>
        <taxon>Carnivora</taxon>
        <taxon>Caniformia</taxon>
        <taxon>Canidae</taxon>
        <taxon>Canis</taxon>
    </lineage>
</organism>
<evidence type="ECO:0000256" key="9">
    <source>
        <dbReference type="ARBA" id="ARBA00023136"/>
    </source>
</evidence>
<keyword evidence="7" id="KW-0653">Protein transport</keyword>
<evidence type="ECO:0000256" key="11">
    <source>
        <dbReference type="ARBA" id="ARBA00062017"/>
    </source>
</evidence>
<evidence type="ECO:0000256" key="12">
    <source>
        <dbReference type="ARBA" id="ARBA00072014"/>
    </source>
</evidence>
<feature type="compositionally biased region" description="Polar residues" evidence="13">
    <location>
        <begin position="25"/>
        <end position="46"/>
    </location>
</feature>
<keyword evidence="4" id="KW-0343">GTPase activation</keyword>
<evidence type="ECO:0000313" key="16">
    <source>
        <dbReference type="Proteomes" id="UP000002254"/>
    </source>
</evidence>
<keyword evidence="10" id="KW-0968">Cytoplasmic vesicle</keyword>
<keyword evidence="3" id="KW-0813">Transport</keyword>
<keyword evidence="8" id="KW-0072">Autophagy</keyword>
<evidence type="ECO:0000256" key="10">
    <source>
        <dbReference type="ARBA" id="ARBA00023329"/>
    </source>
</evidence>
<name>A0A8P0TEM5_CANLF</name>
<feature type="compositionally biased region" description="Low complexity" evidence="13">
    <location>
        <begin position="556"/>
        <end position="568"/>
    </location>
</feature>
<accession>A0A8P0TEM5</accession>
<proteinExistence type="predicted"/>
<feature type="region of interest" description="Disordered" evidence="13">
    <location>
        <begin position="697"/>
        <end position="731"/>
    </location>
</feature>
<dbReference type="AlphaFoldDB" id="A0A8P0TEM5"/>
<feature type="region of interest" description="Disordered" evidence="13">
    <location>
        <begin position="472"/>
        <end position="525"/>
    </location>
</feature>
<dbReference type="FunFam" id="1.10.472.80:FF:000010">
    <property type="entry name" value="Putative TBC1 domain family member 5"/>
    <property type="match status" value="1"/>
</dbReference>
<feature type="compositionally biased region" description="Basic and acidic residues" evidence="13">
    <location>
        <begin position="1"/>
        <end position="13"/>
    </location>
</feature>
<dbReference type="Pfam" id="PF00566">
    <property type="entry name" value="RabGAP-TBC"/>
    <property type="match status" value="1"/>
</dbReference>
<dbReference type="SMART" id="SM00164">
    <property type="entry name" value="TBC"/>
    <property type="match status" value="1"/>
</dbReference>
<evidence type="ECO:0000256" key="7">
    <source>
        <dbReference type="ARBA" id="ARBA00022927"/>
    </source>
</evidence>
<keyword evidence="6" id="KW-0967">Endosome</keyword>
<feature type="domain" description="Rab-GAP TBC" evidence="14">
    <location>
        <begin position="80"/>
        <end position="358"/>
    </location>
</feature>
<gene>
    <name evidence="15" type="primary">TBC1D5</name>
</gene>
<feature type="compositionally biased region" description="Polar residues" evidence="13">
    <location>
        <begin position="578"/>
        <end position="595"/>
    </location>
</feature>
<evidence type="ECO:0000256" key="13">
    <source>
        <dbReference type="SAM" id="MobiDB-lite"/>
    </source>
</evidence>
<dbReference type="FunCoup" id="A0A8P0TEM5">
    <property type="interactions" value="1223"/>
</dbReference>
<dbReference type="FunFam" id="1.10.8.270:FF:000011">
    <property type="entry name" value="TBC1 domain family member 5"/>
    <property type="match status" value="1"/>
</dbReference>
<dbReference type="Gene3D" id="1.10.472.80">
    <property type="entry name" value="Ypt/Rab-GAP domain of gyp1p, domain 3"/>
    <property type="match status" value="1"/>
</dbReference>
<protein>
    <recommendedName>
        <fullName evidence="12">TBC1 domain family member 5</fullName>
    </recommendedName>
</protein>
<comment type="subcellular location">
    <subcellularLocation>
        <location evidence="1">Cytoplasmic vesicle</location>
        <location evidence="1">Autophagosome</location>
    </subcellularLocation>
    <subcellularLocation>
        <location evidence="2">Endosome membrane</location>
    </subcellularLocation>
</comment>
<dbReference type="GO" id="GO:0015031">
    <property type="term" value="P:protein transport"/>
    <property type="evidence" value="ECO:0007669"/>
    <property type="project" value="UniProtKB-KW"/>
</dbReference>
<feature type="compositionally biased region" description="Low complexity" evidence="13">
    <location>
        <begin position="473"/>
        <end position="482"/>
    </location>
</feature>
<keyword evidence="5" id="KW-0597">Phosphoprotein</keyword>
<feature type="region of interest" description="Disordered" evidence="13">
    <location>
        <begin position="775"/>
        <end position="807"/>
    </location>
</feature>
<reference evidence="15 16" key="1">
    <citation type="journal article" date="2005" name="Nature">
        <title>Genome sequence, comparative analysis and haplotype structure of the domestic dog.</title>
        <authorList>
            <consortium name="Broad Sequencing Platform"/>
            <person name="Lindblad-Toh K."/>
            <person name="Wade C.M."/>
            <person name="Mikkelsen T.S."/>
            <person name="Karlsson E.K."/>
            <person name="Jaffe D.B."/>
            <person name="Kamal M."/>
            <person name="Clamp M."/>
            <person name="Chang J.L."/>
            <person name="Kulbokas E.J. III"/>
            <person name="Zody M.C."/>
            <person name="Mauceli E."/>
            <person name="Xie X."/>
            <person name="Breen M."/>
            <person name="Wayne R.K."/>
            <person name="Ostrander E.A."/>
            <person name="Ponting C.P."/>
            <person name="Galibert F."/>
            <person name="Smith D.R."/>
            <person name="DeJong P.J."/>
            <person name="Kirkness E."/>
            <person name="Alvarez P."/>
            <person name="Biagi T."/>
            <person name="Brockman W."/>
            <person name="Butler J."/>
            <person name="Chin C.W."/>
            <person name="Cook A."/>
            <person name="Cuff J."/>
            <person name="Daly M.J."/>
            <person name="DeCaprio D."/>
            <person name="Gnerre S."/>
            <person name="Grabherr M."/>
            <person name="Kellis M."/>
            <person name="Kleber M."/>
            <person name="Bardeleben C."/>
            <person name="Goodstadt L."/>
            <person name="Heger A."/>
            <person name="Hitte C."/>
            <person name="Kim L."/>
            <person name="Koepfli K.P."/>
            <person name="Parker H.G."/>
            <person name="Pollinger J.P."/>
            <person name="Searle S.M."/>
            <person name="Sutter N.B."/>
            <person name="Thomas R."/>
            <person name="Webber C."/>
            <person name="Baldwin J."/>
            <person name="Abebe A."/>
            <person name="Abouelleil A."/>
            <person name="Aftuck L."/>
            <person name="Ait-Zahra M."/>
            <person name="Aldredge T."/>
            <person name="Allen N."/>
            <person name="An P."/>
            <person name="Anderson S."/>
            <person name="Antoine C."/>
            <person name="Arachchi H."/>
            <person name="Aslam A."/>
            <person name="Ayotte L."/>
            <person name="Bachantsang P."/>
            <person name="Barry A."/>
            <person name="Bayul T."/>
            <person name="Benamara M."/>
            <person name="Berlin A."/>
            <person name="Bessette D."/>
            <person name="Blitshteyn B."/>
            <person name="Bloom T."/>
            <person name="Blye J."/>
            <person name="Boguslavskiy L."/>
            <person name="Bonnet C."/>
            <person name="Boukhgalter B."/>
            <person name="Brown A."/>
            <person name="Cahill P."/>
            <person name="Calixte N."/>
            <person name="Camarata J."/>
            <person name="Cheshatsang Y."/>
            <person name="Chu J."/>
            <person name="Citroen M."/>
            <person name="Collymore A."/>
            <person name="Cooke P."/>
            <person name="Dawoe T."/>
            <person name="Daza R."/>
            <person name="Decktor K."/>
            <person name="DeGray S."/>
            <person name="Dhargay N."/>
            <person name="Dooley K."/>
            <person name="Dooley K."/>
            <person name="Dorje P."/>
            <person name="Dorjee K."/>
            <person name="Dorris L."/>
            <person name="Duffey N."/>
            <person name="Dupes A."/>
            <person name="Egbiremolen O."/>
            <person name="Elong R."/>
            <person name="Falk J."/>
            <person name="Farina A."/>
            <person name="Faro S."/>
            <person name="Ferguson D."/>
            <person name="Ferreira P."/>
            <person name="Fisher S."/>
            <person name="FitzGerald M."/>
            <person name="Foley K."/>
            <person name="Foley C."/>
            <person name="Franke A."/>
            <person name="Friedrich D."/>
            <person name="Gage D."/>
            <person name="Garber M."/>
            <person name="Gearin G."/>
            <person name="Giannoukos G."/>
            <person name="Goode T."/>
            <person name="Goyette A."/>
            <person name="Graham J."/>
            <person name="Grandbois E."/>
            <person name="Gyaltsen K."/>
            <person name="Hafez N."/>
            <person name="Hagopian D."/>
            <person name="Hagos B."/>
            <person name="Hall J."/>
            <person name="Healy C."/>
            <person name="Hegarty R."/>
            <person name="Honan T."/>
            <person name="Horn A."/>
            <person name="Houde N."/>
            <person name="Hughes L."/>
            <person name="Hunnicutt L."/>
            <person name="Husby M."/>
            <person name="Jester B."/>
            <person name="Jones C."/>
            <person name="Kamat A."/>
            <person name="Kanga B."/>
            <person name="Kells C."/>
            <person name="Khazanovich D."/>
            <person name="Kieu A.C."/>
            <person name="Kisner P."/>
            <person name="Kumar M."/>
            <person name="Lance K."/>
            <person name="Landers T."/>
            <person name="Lara M."/>
            <person name="Lee W."/>
            <person name="Leger J.P."/>
            <person name="Lennon N."/>
            <person name="Leuper L."/>
            <person name="LeVine S."/>
            <person name="Liu J."/>
            <person name="Liu X."/>
            <person name="Lokyitsang Y."/>
            <person name="Lokyitsang T."/>
            <person name="Lui A."/>
            <person name="Macdonald J."/>
            <person name="Major J."/>
            <person name="Marabella R."/>
            <person name="Maru K."/>
            <person name="Matthews C."/>
            <person name="McDonough S."/>
            <person name="Mehta T."/>
            <person name="Meldrim J."/>
            <person name="Melnikov A."/>
            <person name="Meneus L."/>
            <person name="Mihalev A."/>
            <person name="Mihova T."/>
            <person name="Miller K."/>
            <person name="Mittelman R."/>
            <person name="Mlenga V."/>
            <person name="Mulrain L."/>
            <person name="Munson G."/>
            <person name="Navidi A."/>
            <person name="Naylor J."/>
            <person name="Nguyen T."/>
            <person name="Nguyen N."/>
            <person name="Nguyen C."/>
            <person name="Nguyen T."/>
            <person name="Nicol R."/>
            <person name="Norbu N."/>
            <person name="Norbu C."/>
            <person name="Novod N."/>
            <person name="Nyima T."/>
            <person name="Olandt P."/>
            <person name="O'Neill B."/>
            <person name="O'Neill K."/>
            <person name="Osman S."/>
            <person name="Oyono L."/>
            <person name="Patti C."/>
            <person name="Perrin D."/>
            <person name="Phunkhang P."/>
            <person name="Pierre F."/>
            <person name="Priest M."/>
            <person name="Rachupka A."/>
            <person name="Raghuraman S."/>
            <person name="Rameau R."/>
            <person name="Ray V."/>
            <person name="Raymond C."/>
            <person name="Rege F."/>
            <person name="Rise C."/>
            <person name="Rogers J."/>
            <person name="Rogov P."/>
            <person name="Sahalie J."/>
            <person name="Settipalli S."/>
            <person name="Sharpe T."/>
            <person name="Shea T."/>
            <person name="Sheehan M."/>
            <person name="Sherpa N."/>
            <person name="Shi J."/>
            <person name="Shih D."/>
            <person name="Sloan J."/>
            <person name="Smith C."/>
            <person name="Sparrow T."/>
            <person name="Stalker J."/>
            <person name="Stange-Thomann N."/>
            <person name="Stavropoulos S."/>
            <person name="Stone C."/>
            <person name="Stone S."/>
            <person name="Sykes S."/>
            <person name="Tchuinga P."/>
            <person name="Tenzing P."/>
            <person name="Tesfaye S."/>
            <person name="Thoulutsang D."/>
            <person name="Thoulutsang Y."/>
            <person name="Topham K."/>
            <person name="Topping I."/>
            <person name="Tsamla T."/>
            <person name="Vassiliev H."/>
            <person name="Venkataraman V."/>
            <person name="Vo A."/>
            <person name="Wangchuk T."/>
            <person name="Wangdi T."/>
            <person name="Weiand M."/>
            <person name="Wilkinson J."/>
            <person name="Wilson A."/>
            <person name="Yadav S."/>
            <person name="Yang S."/>
            <person name="Yang X."/>
            <person name="Young G."/>
            <person name="Yu Q."/>
            <person name="Zainoun J."/>
            <person name="Zembek L."/>
            <person name="Zimmer A."/>
            <person name="Lander E.S."/>
        </authorList>
    </citation>
    <scope>NUCLEOTIDE SEQUENCE [LARGE SCALE GENOMIC DNA]</scope>
    <source>
        <strain evidence="15">Boxer</strain>
    </source>
</reference>
<evidence type="ECO:0000256" key="8">
    <source>
        <dbReference type="ARBA" id="ARBA00023006"/>
    </source>
</evidence>
<feature type="compositionally biased region" description="Low complexity" evidence="13">
    <location>
        <begin position="785"/>
        <end position="807"/>
    </location>
</feature>
<dbReference type="PROSITE" id="PS50086">
    <property type="entry name" value="TBC_RABGAP"/>
    <property type="match status" value="1"/>
</dbReference>
<sequence>MYHSLSETRHPLQPEEQEVGIDPLSSYSNKTGGDSNKNGRRSSTLDSDGTFNSYRKEWEELFVNNNYLATIRQKGINGQLRSSRFRSICWKLFLCVLPQDKSQWISRIKELRAWYSNIKEIHITNPRKVVGQQDLMINNPLSQDEGSLWNKFFQDKELRSMIEQDVKRTFPEMQFFQQENVRKILTDVLFCYARENEQLLYKQGMHELLAPIVFILHCDHQAFLHASESAQPSEEMKTLLNPEYLEHDAYAMFSQLMETAEPWFSTFEHDGQKGKETLMTPIPFARPQDLGPTIAIVTKVNQIQDHLLKKHDIELYMHLNRLEIAPQIYGLRWVRLLFGREFPLQDLLVVWDALFADGLSLSLVDYIFIAMLLYIRDALISSNYQTCLGLLMHYPLIGDVHSLILKALFLRDPKRNPRPVTYQFHPNLDYYKARGADLMNKSRTNAKGAPLNINKVSNSLINFGRKLISPAMTTPSSASGPVPAGGGGSSSTTVVSTRTLAEVPRHHLQQQQQQQQQRLMKSESMPVQLNKGDVVTGSDAQVSVPVQTLTDLQGQSSKTISSSPSTESLPGGREFTGSPPSSATKKDSFFSNISRSRSHSKTMGRKESEEELEAQISFLQGQLNDLDAMCKYCAKVMDTHLVNIQDVILQENLEKEDQILVSLAGLKQIKDILKGSLRFNQSQLEAEENEQITISDDHYCSSGQGQGQSDQMPRTTKQASSETPGHMDRGSADDFILVSKEDEGGSAKGSFSGQAQPLRTLRSTCGRSEPLARSPLVFSDPLMGPASASSSNPSSSPDEDSSSNSKDSGFTILMESCWTESQEWFLSLRRKAMKRTLVLCFAQTGILTGAPERPFASPGGSPRPAVTTAPLGASPLRTARPVGSGSFHANQWKAKFGRTHTVYSPSPVNRVVLRSLITP</sequence>
<feature type="region of interest" description="Disordered" evidence="13">
    <location>
        <begin position="1"/>
        <end position="46"/>
    </location>
</feature>
<evidence type="ECO:0000256" key="1">
    <source>
        <dbReference type="ARBA" id="ARBA00004419"/>
    </source>
</evidence>
<dbReference type="GO" id="GO:0005776">
    <property type="term" value="C:autophagosome"/>
    <property type="evidence" value="ECO:0007669"/>
    <property type="project" value="UniProtKB-SubCell"/>
</dbReference>
<dbReference type="PANTHER" id="PTHR22957:SF337">
    <property type="entry name" value="TBC1 DOMAIN FAMILY MEMBER 5"/>
    <property type="match status" value="1"/>
</dbReference>
<dbReference type="InterPro" id="IPR000195">
    <property type="entry name" value="Rab-GAP-TBC_dom"/>
</dbReference>
<dbReference type="GO" id="GO:0005096">
    <property type="term" value="F:GTPase activator activity"/>
    <property type="evidence" value="ECO:0007669"/>
    <property type="project" value="UniProtKB-KW"/>
</dbReference>
<dbReference type="Gene3D" id="1.10.8.270">
    <property type="entry name" value="putative rabgap domain of human tbc1 domain family member 14 like domains"/>
    <property type="match status" value="1"/>
</dbReference>
<evidence type="ECO:0000256" key="2">
    <source>
        <dbReference type="ARBA" id="ARBA00004608"/>
    </source>
</evidence>
<keyword evidence="9" id="KW-0472">Membrane</keyword>